<accession>A0ABX8QNY5</accession>
<organism evidence="1 2">
    <name type="scientific">Actinomadura graeca</name>
    <dbReference type="NCBI Taxonomy" id="2750812"/>
    <lineage>
        <taxon>Bacteria</taxon>
        <taxon>Bacillati</taxon>
        <taxon>Actinomycetota</taxon>
        <taxon>Actinomycetes</taxon>
        <taxon>Streptosporangiales</taxon>
        <taxon>Thermomonosporaceae</taxon>
        <taxon>Actinomadura</taxon>
    </lineage>
</organism>
<proteinExistence type="predicted"/>
<dbReference type="Pfam" id="PF18143">
    <property type="entry name" value="HAD_SAK_2"/>
    <property type="match status" value="1"/>
</dbReference>
<gene>
    <name evidence="1" type="ORF">AGRA3207_000983</name>
</gene>
<keyword evidence="2" id="KW-1185">Reference proteome</keyword>
<reference evidence="1" key="1">
    <citation type="submission" date="2020-07" db="EMBL/GenBank/DDBJ databases">
        <authorList>
            <person name="Tarantini F.S."/>
            <person name="Hong K.W."/>
            <person name="Chan K.G."/>
        </authorList>
    </citation>
    <scope>NUCLEOTIDE SEQUENCE</scope>
    <source>
        <strain evidence="1">32-07</strain>
    </source>
</reference>
<name>A0ABX8QNY5_9ACTN</name>
<dbReference type="EMBL" id="CP059572">
    <property type="protein sequence ID" value="QXJ20295.1"/>
    <property type="molecule type" value="Genomic_DNA"/>
</dbReference>
<dbReference type="RefSeq" id="WP_231333357.1">
    <property type="nucleotide sequence ID" value="NZ_CP059572.1"/>
</dbReference>
<evidence type="ECO:0000313" key="2">
    <source>
        <dbReference type="Proteomes" id="UP001049518"/>
    </source>
</evidence>
<evidence type="ECO:0008006" key="3">
    <source>
        <dbReference type="Google" id="ProtNLM"/>
    </source>
</evidence>
<dbReference type="Proteomes" id="UP001049518">
    <property type="component" value="Chromosome"/>
</dbReference>
<evidence type="ECO:0000313" key="1">
    <source>
        <dbReference type="EMBL" id="QXJ20295.1"/>
    </source>
</evidence>
<sequence>MTIRRPLLFLDIDGPLIPFGAASGTYPTHRPSGADDNPLLSRIDPEHGRRLERLDCELVWATTWMEDANECIAPRLGLPPLPLVTWPDASATEEQDERAGLHWKTRTLVTYAAERPFAWLDDEITDNDRTWASAHHPGPSLLHTINPESGITQADYRTIEKWLSETHTNPH</sequence>
<protein>
    <recommendedName>
        <fullName evidence="3">Secreted protein</fullName>
    </recommendedName>
</protein>